<dbReference type="EMBL" id="CAFAAV010000242">
    <property type="protein sequence ID" value="CAB4833932.1"/>
    <property type="molecule type" value="Genomic_DNA"/>
</dbReference>
<organism evidence="3">
    <name type="scientific">freshwater metagenome</name>
    <dbReference type="NCBI Taxonomy" id="449393"/>
    <lineage>
        <taxon>unclassified sequences</taxon>
        <taxon>metagenomes</taxon>
        <taxon>ecological metagenomes</taxon>
    </lineage>
</organism>
<dbReference type="EMBL" id="CAESGF010000007">
    <property type="protein sequence ID" value="CAB4363742.1"/>
    <property type="molecule type" value="Genomic_DNA"/>
</dbReference>
<dbReference type="EMBL" id="CAFBMT010000007">
    <property type="protein sequence ID" value="CAB4931345.1"/>
    <property type="molecule type" value="Genomic_DNA"/>
</dbReference>
<proteinExistence type="predicted"/>
<dbReference type="AlphaFoldDB" id="A0A6J7AM00"/>
<dbReference type="SUPFAM" id="SSF52980">
    <property type="entry name" value="Restriction endonuclease-like"/>
    <property type="match status" value="1"/>
</dbReference>
<evidence type="ECO:0000313" key="5">
    <source>
        <dbReference type="EMBL" id="CAB4931345.1"/>
    </source>
</evidence>
<evidence type="ECO:0000313" key="1">
    <source>
        <dbReference type="EMBL" id="CAB4363742.1"/>
    </source>
</evidence>
<dbReference type="InterPro" id="IPR011335">
    <property type="entry name" value="Restrct_endonuc-II-like"/>
</dbReference>
<evidence type="ECO:0000313" key="2">
    <source>
        <dbReference type="EMBL" id="CAB4718272.1"/>
    </source>
</evidence>
<evidence type="ECO:0000313" key="4">
    <source>
        <dbReference type="EMBL" id="CAB4847619.1"/>
    </source>
</evidence>
<dbReference type="EMBL" id="CAFBIY010000018">
    <property type="protein sequence ID" value="CAB4847619.1"/>
    <property type="molecule type" value="Genomic_DNA"/>
</dbReference>
<name>A0A6J7AM00_9ZZZZ</name>
<gene>
    <name evidence="2" type="ORF">UFOPK2656_01128</name>
    <name evidence="3" type="ORF">UFOPK3099_02449</name>
    <name evidence="4" type="ORF">UFOPK3267_00513</name>
    <name evidence="5" type="ORF">UFOPK3651_01496</name>
    <name evidence="1" type="ORF">UFOPK4189_01517</name>
</gene>
<sequence>MQPLPEEALECFRTHHGMCTAELLTRAGMSRRMRLRAVADGLLELWYERVFRIRSAPLTLEARCVALSMAFPRGFITGPAGGRLMGLRRMPAVQPIHFAHPHGRHIGPFDGVRLRQSTKIEPAHSILRKDGIRIASPARLAFDLAADLGAVDHRSIVEQLLAEHKVTMAALGRMGTTLARPGRSGSERFVATLLLRSGRPVDSHPELLVLDGLRRRQIPVVTQHPDLILPNGRPIRVDLAVPTVRWGVEIDIHPDHLLLDGTTRDKRRDRQCHLIGWQIERVTELDLLDLEAICDELAQLYHVRCRAAA</sequence>
<accession>A0A6J7AM00</accession>
<dbReference type="Gene3D" id="3.40.960.10">
    <property type="entry name" value="VSR Endonuclease"/>
    <property type="match status" value="1"/>
</dbReference>
<evidence type="ECO:0000313" key="3">
    <source>
        <dbReference type="EMBL" id="CAB4833932.1"/>
    </source>
</evidence>
<dbReference type="EMBL" id="CAEZYF010000005">
    <property type="protein sequence ID" value="CAB4718272.1"/>
    <property type="molecule type" value="Genomic_DNA"/>
</dbReference>
<protein>
    <submittedName>
        <fullName evidence="3">Unannotated protein</fullName>
    </submittedName>
</protein>
<reference evidence="3" key="1">
    <citation type="submission" date="2020-05" db="EMBL/GenBank/DDBJ databases">
        <authorList>
            <person name="Chiriac C."/>
            <person name="Salcher M."/>
            <person name="Ghai R."/>
            <person name="Kavagutti S V."/>
        </authorList>
    </citation>
    <scope>NUCLEOTIDE SEQUENCE</scope>
</reference>